<dbReference type="RefSeq" id="WP_068664567.1">
    <property type="nucleotide sequence ID" value="NZ_CP015520.1"/>
</dbReference>
<dbReference type="AlphaFoldDB" id="A0A172WFF0"/>
<name>A0A172WFF0_9EURY</name>
<dbReference type="Pfam" id="PF03192">
    <property type="entry name" value="DUF257"/>
    <property type="match status" value="1"/>
</dbReference>
<reference evidence="2" key="1">
    <citation type="journal article" date="2016" name="Syst. Appl. Microbiol.">
        <title>Thermococcus piezophilus sp. nov., a novel hyperthermophilic and piezophilic archaeon with a broad pressure range for growth, isolated from a deepest hydrothermal vent at the Mid-Cayman Rise.</title>
        <authorList>
            <person name="Dalmasso C."/>
            <person name="Oger P."/>
            <person name="Selva G."/>
            <person name="Courtine D."/>
            <person name="L'Haridon S."/>
            <person name="Garlaschelli A."/>
            <person name="Roussel E."/>
            <person name="Miyazaki J."/>
            <person name="Reveillaud J."/>
            <person name="Jebbar M."/>
            <person name="Takai K."/>
            <person name="Maignien L."/>
            <person name="Alain K."/>
        </authorList>
    </citation>
    <scope>NUCLEOTIDE SEQUENCE [LARGE SCALE GENOMIC DNA]</scope>
    <source>
        <strain evidence="2">CDGS</strain>
    </source>
</reference>
<protein>
    <submittedName>
        <fullName evidence="1">Biotin synthase</fullName>
    </submittedName>
</protein>
<keyword evidence="2" id="KW-1185">Reference proteome</keyword>
<dbReference type="OrthoDB" id="84887at2157"/>
<dbReference type="KEGG" id="tpie:A7C91_02325"/>
<dbReference type="InterPro" id="IPR005489">
    <property type="entry name" value="DUF257"/>
</dbReference>
<organism evidence="1 2">
    <name type="scientific">Thermococcus piezophilus</name>
    <dbReference type="NCBI Taxonomy" id="1712654"/>
    <lineage>
        <taxon>Archaea</taxon>
        <taxon>Methanobacteriati</taxon>
        <taxon>Methanobacteriota</taxon>
        <taxon>Thermococci</taxon>
        <taxon>Thermococcales</taxon>
        <taxon>Thermococcaceae</taxon>
        <taxon>Thermococcus</taxon>
    </lineage>
</organism>
<dbReference type="Gene3D" id="3.40.50.11570">
    <property type="entry name" value="Protein of unknown function DUF257"/>
    <property type="match status" value="1"/>
</dbReference>
<evidence type="ECO:0000313" key="1">
    <source>
        <dbReference type="EMBL" id="ANF22153.1"/>
    </source>
</evidence>
<proteinExistence type="predicted"/>
<evidence type="ECO:0000313" key="2">
    <source>
        <dbReference type="Proteomes" id="UP000076969"/>
    </source>
</evidence>
<dbReference type="STRING" id="1712654.A7C91_02325"/>
<dbReference type="GeneID" id="28494993"/>
<dbReference type="Proteomes" id="UP000076969">
    <property type="component" value="Chromosome"/>
</dbReference>
<gene>
    <name evidence="1" type="ORF">A7C91_02325</name>
</gene>
<sequence>MDTTDFETYLFGKVQKGDIVMVEYPSVYPVEEFSWGLLIPMLVDRGVVVIGDFFGVGDLMFRNYIRRISGREYSKIIEIIKKIKIVKVGPGSASYGEVIEEVVPVYDSHGFFKNYHMVVNRMANCPAKPDYVLTFGLAQYIRFGGDEAMKAILTSISTIPMEDWIGIHFVNVDILSPEHLAMLEEVSSIVFYISKEGLIIKKEGEAFATGGG</sequence>
<dbReference type="EMBL" id="CP015520">
    <property type="protein sequence ID" value="ANF22153.1"/>
    <property type="molecule type" value="Genomic_DNA"/>
</dbReference>
<accession>A0A172WFF0</accession>